<dbReference type="STRING" id="1149755.A0A2J6QXW2"/>
<dbReference type="InterPro" id="IPR041524">
    <property type="entry name" value="GH131_N"/>
</dbReference>
<keyword evidence="3" id="KW-0378">Hydrolase</keyword>
<sequence length="287" mass="30566">MFSLLCFFGLVAVTVAQKCPLQFDGRVPSSAALTSFDSSSSLFNPTYNLGANLKWSDVLLFPSVDASLFDANGTKAVEVTINDKSIFTPSATDAQTGFRRAELMPASNTGTDPSTTGIKTVHFSVMKDSTRPLNTSHEYQLFFLESSDYSTNQVVLKYGTIIGGNSGANPDSLFLVGNVNSNPVKTIYSARFTPSVWHNFGITIDFNKGTTQVYYSTNGDALKSTGAAVTNNVAGQGEYHFGILKKPTGGGSDITKSGFQEKGINEGVVFGGIFEEDSTGGCISLKP</sequence>
<dbReference type="Gene3D" id="2.60.120.1160">
    <property type="match status" value="1"/>
</dbReference>
<evidence type="ECO:0000256" key="1">
    <source>
        <dbReference type="SAM" id="SignalP"/>
    </source>
</evidence>
<dbReference type="PANTHER" id="PTHR34612">
    <property type="entry name" value="GH131_N DOMAIN-CONTAINING PROTEIN"/>
    <property type="match status" value="1"/>
</dbReference>
<reference evidence="3 4" key="1">
    <citation type="submission" date="2016-04" db="EMBL/GenBank/DDBJ databases">
        <title>A degradative enzymes factory behind the ericoid mycorrhizal symbiosis.</title>
        <authorList>
            <consortium name="DOE Joint Genome Institute"/>
            <person name="Martino E."/>
            <person name="Morin E."/>
            <person name="Grelet G."/>
            <person name="Kuo A."/>
            <person name="Kohler A."/>
            <person name="Daghino S."/>
            <person name="Barry K."/>
            <person name="Choi C."/>
            <person name="Cichocki N."/>
            <person name="Clum A."/>
            <person name="Copeland A."/>
            <person name="Hainaut M."/>
            <person name="Haridas S."/>
            <person name="Labutti K."/>
            <person name="Lindquist E."/>
            <person name="Lipzen A."/>
            <person name="Khouja H.-R."/>
            <person name="Murat C."/>
            <person name="Ohm R."/>
            <person name="Olson A."/>
            <person name="Spatafora J."/>
            <person name="Veneault-Fourrey C."/>
            <person name="Henrissat B."/>
            <person name="Grigoriev I."/>
            <person name="Martin F."/>
            <person name="Perotto S."/>
        </authorList>
    </citation>
    <scope>NUCLEOTIDE SEQUENCE [LARGE SCALE GENOMIC DNA]</scope>
    <source>
        <strain evidence="3 4">F</strain>
    </source>
</reference>
<keyword evidence="1" id="KW-0732">Signal</keyword>
<name>A0A2J6QXW2_HYAVF</name>
<accession>A0A2J6QXW2</accession>
<dbReference type="OrthoDB" id="5283326at2759"/>
<dbReference type="AlphaFoldDB" id="A0A2J6QXW2"/>
<evidence type="ECO:0000313" key="4">
    <source>
        <dbReference type="Proteomes" id="UP000235786"/>
    </source>
</evidence>
<feature type="signal peptide" evidence="1">
    <location>
        <begin position="1"/>
        <end position="16"/>
    </location>
</feature>
<dbReference type="Proteomes" id="UP000235786">
    <property type="component" value="Unassembled WGS sequence"/>
</dbReference>
<feature type="domain" description="Glycoside hydrolase 131 catalytic N-terminal" evidence="2">
    <location>
        <begin position="21"/>
        <end position="281"/>
    </location>
</feature>
<feature type="chain" id="PRO_5014400266" evidence="1">
    <location>
        <begin position="17"/>
        <end position="287"/>
    </location>
</feature>
<dbReference type="GO" id="GO:0016787">
    <property type="term" value="F:hydrolase activity"/>
    <property type="evidence" value="ECO:0007669"/>
    <property type="project" value="UniProtKB-KW"/>
</dbReference>
<dbReference type="Pfam" id="PF18271">
    <property type="entry name" value="GH131_N"/>
    <property type="match status" value="1"/>
</dbReference>
<keyword evidence="4" id="KW-1185">Reference proteome</keyword>
<gene>
    <name evidence="3" type="ORF">L207DRAFT_442778</name>
</gene>
<proteinExistence type="predicted"/>
<organism evidence="3 4">
    <name type="scientific">Hyaloscypha variabilis (strain UAMH 11265 / GT02V1 / F)</name>
    <name type="common">Meliniomyces variabilis</name>
    <dbReference type="NCBI Taxonomy" id="1149755"/>
    <lineage>
        <taxon>Eukaryota</taxon>
        <taxon>Fungi</taxon>
        <taxon>Dikarya</taxon>
        <taxon>Ascomycota</taxon>
        <taxon>Pezizomycotina</taxon>
        <taxon>Leotiomycetes</taxon>
        <taxon>Helotiales</taxon>
        <taxon>Hyaloscyphaceae</taxon>
        <taxon>Hyaloscypha</taxon>
        <taxon>Hyaloscypha variabilis</taxon>
    </lineage>
</organism>
<evidence type="ECO:0000259" key="2">
    <source>
        <dbReference type="Pfam" id="PF18271"/>
    </source>
</evidence>
<dbReference type="EMBL" id="KZ613964">
    <property type="protein sequence ID" value="PMD31104.1"/>
    <property type="molecule type" value="Genomic_DNA"/>
</dbReference>
<protein>
    <submittedName>
        <fullName evidence="3">Glycoside hydrolase family 131 protein</fullName>
    </submittedName>
</protein>
<dbReference type="PANTHER" id="PTHR34612:SF2">
    <property type="entry name" value="GLYCOSIDE HYDROLASE 131 CATALYTIC N-TERMINAL DOMAIN-CONTAINING PROTEIN"/>
    <property type="match status" value="1"/>
</dbReference>
<evidence type="ECO:0000313" key="3">
    <source>
        <dbReference type="EMBL" id="PMD31104.1"/>
    </source>
</evidence>